<accession>A0A821DRA6</accession>
<dbReference type="Proteomes" id="UP000663866">
    <property type="component" value="Unassembled WGS sequence"/>
</dbReference>
<dbReference type="GO" id="GO:0016020">
    <property type="term" value="C:membrane"/>
    <property type="evidence" value="ECO:0007669"/>
    <property type="project" value="UniProtKB-SubCell"/>
</dbReference>
<reference evidence="2" key="1">
    <citation type="submission" date="2021-02" db="EMBL/GenBank/DDBJ databases">
        <authorList>
            <person name="Nowell W R."/>
        </authorList>
    </citation>
    <scope>NUCLEOTIDE SEQUENCE</scope>
</reference>
<comment type="caution">
    <text evidence="2">The sequence shown here is derived from an EMBL/GenBank/DDBJ whole genome shotgun (WGS) entry which is preliminary data.</text>
</comment>
<dbReference type="InterPro" id="IPR014010">
    <property type="entry name" value="REJ_dom"/>
</dbReference>
<dbReference type="EMBL" id="CAJOBG010078876">
    <property type="protein sequence ID" value="CAF4624432.1"/>
    <property type="molecule type" value="Genomic_DNA"/>
</dbReference>
<dbReference type="AlphaFoldDB" id="A0A821DRA6"/>
<feature type="non-terminal residue" evidence="2">
    <location>
        <position position="66"/>
    </location>
</feature>
<evidence type="ECO:0000259" key="1">
    <source>
        <dbReference type="PROSITE" id="PS51111"/>
    </source>
</evidence>
<gene>
    <name evidence="2" type="ORF">OVN521_LOCUS46018</name>
</gene>
<sequence length="66" mass="7415">DLNHLQADEELDWYSELESFNLSPTNPQWKHENASSCSSEDHVGELLRAEQFSVSSLTTTTSVESS</sequence>
<feature type="non-terminal residue" evidence="2">
    <location>
        <position position="1"/>
    </location>
</feature>
<feature type="domain" description="REJ" evidence="1">
    <location>
        <begin position="1"/>
        <end position="66"/>
    </location>
</feature>
<evidence type="ECO:0000313" key="3">
    <source>
        <dbReference type="Proteomes" id="UP000663866"/>
    </source>
</evidence>
<proteinExistence type="predicted"/>
<keyword evidence="3" id="KW-1185">Reference proteome</keyword>
<dbReference type="PROSITE" id="PS51111">
    <property type="entry name" value="REJ"/>
    <property type="match status" value="1"/>
</dbReference>
<protein>
    <recommendedName>
        <fullName evidence="1">REJ domain-containing protein</fullName>
    </recommendedName>
</protein>
<organism evidence="2 3">
    <name type="scientific">Rotaria magnacalcarata</name>
    <dbReference type="NCBI Taxonomy" id="392030"/>
    <lineage>
        <taxon>Eukaryota</taxon>
        <taxon>Metazoa</taxon>
        <taxon>Spiralia</taxon>
        <taxon>Gnathifera</taxon>
        <taxon>Rotifera</taxon>
        <taxon>Eurotatoria</taxon>
        <taxon>Bdelloidea</taxon>
        <taxon>Philodinida</taxon>
        <taxon>Philodinidae</taxon>
        <taxon>Rotaria</taxon>
    </lineage>
</organism>
<evidence type="ECO:0000313" key="2">
    <source>
        <dbReference type="EMBL" id="CAF4624432.1"/>
    </source>
</evidence>
<name>A0A821DRA6_9BILA</name>